<dbReference type="Proteomes" id="UP000198221">
    <property type="component" value="Chromosome I"/>
</dbReference>
<dbReference type="EMBL" id="LT607754">
    <property type="protein sequence ID" value="SCG74827.1"/>
    <property type="molecule type" value="Genomic_DNA"/>
</dbReference>
<accession>A0A1C5JWF2</accession>
<keyword evidence="2" id="KW-1185">Reference proteome</keyword>
<gene>
    <name evidence="1" type="ORF">GA0070613_5621</name>
</gene>
<evidence type="ECO:0000313" key="2">
    <source>
        <dbReference type="Proteomes" id="UP000198221"/>
    </source>
</evidence>
<dbReference type="RefSeq" id="WP_089014949.1">
    <property type="nucleotide sequence ID" value="NZ_LT607754.1"/>
</dbReference>
<organism evidence="1 2">
    <name type="scientific">Micromonospora inositola</name>
    <dbReference type="NCBI Taxonomy" id="47865"/>
    <lineage>
        <taxon>Bacteria</taxon>
        <taxon>Bacillati</taxon>
        <taxon>Actinomycetota</taxon>
        <taxon>Actinomycetes</taxon>
        <taxon>Micromonosporales</taxon>
        <taxon>Micromonosporaceae</taxon>
        <taxon>Micromonospora</taxon>
    </lineage>
</organism>
<proteinExistence type="predicted"/>
<evidence type="ECO:0000313" key="1">
    <source>
        <dbReference type="EMBL" id="SCG74827.1"/>
    </source>
</evidence>
<sequence>MLKERESGMRLSDEEFAAQRRQRFGRLPAQMRPEDYVVLIESSVRPGRPAAAGSDDEWMVRNPCL</sequence>
<name>A0A1C5JWF2_9ACTN</name>
<dbReference type="OrthoDB" id="3638127at2"/>
<reference evidence="2" key="1">
    <citation type="submission" date="2016-06" db="EMBL/GenBank/DDBJ databases">
        <authorList>
            <person name="Varghese N."/>
            <person name="Submissions Spin"/>
        </authorList>
    </citation>
    <scope>NUCLEOTIDE SEQUENCE [LARGE SCALE GENOMIC DNA]</scope>
    <source>
        <strain evidence="2">DSM 43819</strain>
    </source>
</reference>
<dbReference type="AlphaFoldDB" id="A0A1C5JWF2"/>
<protein>
    <submittedName>
        <fullName evidence="1">Uncharacterized protein</fullName>
    </submittedName>
</protein>